<reference evidence="1" key="1">
    <citation type="journal article" date="2023" name="G3 (Bethesda)">
        <title>Whole genome assemblies of Zophobas morio and Tenebrio molitor.</title>
        <authorList>
            <person name="Kaur S."/>
            <person name="Stinson S.A."/>
            <person name="diCenzo G.C."/>
        </authorList>
    </citation>
    <scope>NUCLEOTIDE SEQUENCE</scope>
    <source>
        <strain evidence="1">QUZm001</strain>
    </source>
</reference>
<protein>
    <submittedName>
        <fullName evidence="1">Uncharacterized protein</fullName>
    </submittedName>
</protein>
<gene>
    <name evidence="1" type="ORF">Zmor_002004</name>
</gene>
<dbReference type="AlphaFoldDB" id="A0AA38J8S8"/>
<evidence type="ECO:0000313" key="1">
    <source>
        <dbReference type="EMBL" id="KAJ3666567.1"/>
    </source>
</evidence>
<sequence>MDYVKKKKNKSRAIVGSSTSSTGLLEATPKKAYIHIYRLMPDISLEQIIDHIKPQAPEVTVQKLDSRHSKNYSSFQVTVNYENRESIMDPGIWLDGTRLNRSFHLRQKIKLST</sequence>
<name>A0AA38J8S8_9CUCU</name>
<proteinExistence type="predicted"/>
<keyword evidence="2" id="KW-1185">Reference proteome</keyword>
<organism evidence="1 2">
    <name type="scientific">Zophobas morio</name>
    <dbReference type="NCBI Taxonomy" id="2755281"/>
    <lineage>
        <taxon>Eukaryota</taxon>
        <taxon>Metazoa</taxon>
        <taxon>Ecdysozoa</taxon>
        <taxon>Arthropoda</taxon>
        <taxon>Hexapoda</taxon>
        <taxon>Insecta</taxon>
        <taxon>Pterygota</taxon>
        <taxon>Neoptera</taxon>
        <taxon>Endopterygota</taxon>
        <taxon>Coleoptera</taxon>
        <taxon>Polyphaga</taxon>
        <taxon>Cucujiformia</taxon>
        <taxon>Tenebrionidae</taxon>
        <taxon>Zophobas</taxon>
    </lineage>
</organism>
<dbReference type="EMBL" id="JALNTZ010000001">
    <property type="protein sequence ID" value="KAJ3666567.1"/>
    <property type="molecule type" value="Genomic_DNA"/>
</dbReference>
<dbReference type="Proteomes" id="UP001168821">
    <property type="component" value="Unassembled WGS sequence"/>
</dbReference>
<accession>A0AA38J8S8</accession>
<comment type="caution">
    <text evidence="1">The sequence shown here is derived from an EMBL/GenBank/DDBJ whole genome shotgun (WGS) entry which is preliminary data.</text>
</comment>
<evidence type="ECO:0000313" key="2">
    <source>
        <dbReference type="Proteomes" id="UP001168821"/>
    </source>
</evidence>